<dbReference type="Pfam" id="PF00293">
    <property type="entry name" value="NUDIX"/>
    <property type="match status" value="1"/>
</dbReference>
<organism evidence="3 4">
    <name type="scientific">Blastococcus xanthinilyticus</name>
    <dbReference type="NCBI Taxonomy" id="1564164"/>
    <lineage>
        <taxon>Bacteria</taxon>
        <taxon>Bacillati</taxon>
        <taxon>Actinomycetota</taxon>
        <taxon>Actinomycetes</taxon>
        <taxon>Geodermatophilales</taxon>
        <taxon>Geodermatophilaceae</taxon>
        <taxon>Blastococcus</taxon>
    </lineage>
</organism>
<accession>A0A5S5CVM8</accession>
<dbReference type="SUPFAM" id="SSF55811">
    <property type="entry name" value="Nudix"/>
    <property type="match status" value="1"/>
</dbReference>
<dbReference type="CDD" id="cd18873">
    <property type="entry name" value="NUDIX_NadM_like"/>
    <property type="match status" value="1"/>
</dbReference>
<evidence type="ECO:0000313" key="4">
    <source>
        <dbReference type="Proteomes" id="UP000322499"/>
    </source>
</evidence>
<reference evidence="3 4" key="1">
    <citation type="submission" date="2019-07" db="EMBL/GenBank/DDBJ databases">
        <title>Genomic Encyclopedia of Archaeal and Bacterial Type Strains, Phase II (KMG-II): from individual species to whole genera.</title>
        <authorList>
            <person name="Goeker M."/>
        </authorList>
    </citation>
    <scope>NUCLEOTIDE SEQUENCE [LARGE SCALE GENOMIC DNA]</scope>
    <source>
        <strain evidence="3 4">DSM 46842</strain>
    </source>
</reference>
<dbReference type="EMBL" id="VNHW01000006">
    <property type="protein sequence ID" value="TYP87645.1"/>
    <property type="molecule type" value="Genomic_DNA"/>
</dbReference>
<gene>
    <name evidence="3" type="ORF">BD833_106237</name>
</gene>
<dbReference type="InterPro" id="IPR015797">
    <property type="entry name" value="NUDIX_hydrolase-like_dom_sf"/>
</dbReference>
<feature type="domain" description="NrtR DNA-binding winged helix" evidence="2">
    <location>
        <begin position="155"/>
        <end position="217"/>
    </location>
</feature>
<evidence type="ECO:0000313" key="3">
    <source>
        <dbReference type="EMBL" id="TYP87645.1"/>
    </source>
</evidence>
<dbReference type="InterPro" id="IPR036390">
    <property type="entry name" value="WH_DNA-bd_sf"/>
</dbReference>
<keyword evidence="4" id="KW-1185">Reference proteome</keyword>
<dbReference type="RefSeq" id="WP_166533281.1">
    <property type="nucleotide sequence ID" value="NZ_VNHW01000006.1"/>
</dbReference>
<proteinExistence type="predicted"/>
<dbReference type="Gene3D" id="1.10.10.10">
    <property type="entry name" value="Winged helix-like DNA-binding domain superfamily/Winged helix DNA-binding domain"/>
    <property type="match status" value="1"/>
</dbReference>
<name>A0A5S5CVM8_9ACTN</name>
<dbReference type="InterPro" id="IPR054105">
    <property type="entry name" value="WHD_NrtR"/>
</dbReference>
<dbReference type="PANTHER" id="PTHR43736:SF4">
    <property type="entry name" value="SLR1690 PROTEIN"/>
    <property type="match status" value="1"/>
</dbReference>
<dbReference type="Pfam" id="PF21906">
    <property type="entry name" value="WHD_NrtR"/>
    <property type="match status" value="1"/>
</dbReference>
<dbReference type="PANTHER" id="PTHR43736">
    <property type="entry name" value="ADP-RIBOSE PYROPHOSPHATASE"/>
    <property type="match status" value="1"/>
</dbReference>
<evidence type="ECO:0000259" key="1">
    <source>
        <dbReference type="Pfam" id="PF00293"/>
    </source>
</evidence>
<dbReference type="AlphaFoldDB" id="A0A5S5CVM8"/>
<sequence>MGSVTSVWSSPERPAYPHQALAVVLQVRAGRLHGMLWRRAKDPFAGTWALPGGPLLPEETLGASVGRQLASKVEVAQLAHLEQLETRSDPHRDPRARTVATAYLGLIPGDLDPVLPDDTAWHPVNALPETAFDHGSIVASALERLRAKLSYTNVAFALAPPVFSIAELREIYVAALGYEVTATNLQRVLLRRGVLEPTGEMAAPGRAGGRPAALYRFVTTTLEVTDPFAVLKPPVAR</sequence>
<dbReference type="InterPro" id="IPR036388">
    <property type="entry name" value="WH-like_DNA-bd_sf"/>
</dbReference>
<protein>
    <submittedName>
        <fullName evidence="3">Uncharacterized protein</fullName>
    </submittedName>
</protein>
<dbReference type="Proteomes" id="UP000322499">
    <property type="component" value="Unassembled WGS sequence"/>
</dbReference>
<dbReference type="Gene3D" id="3.90.79.10">
    <property type="entry name" value="Nucleoside Triphosphate Pyrophosphohydrolase"/>
    <property type="match status" value="1"/>
</dbReference>
<feature type="domain" description="Nudix hydrolase" evidence="1">
    <location>
        <begin position="21"/>
        <end position="135"/>
    </location>
</feature>
<evidence type="ECO:0000259" key="2">
    <source>
        <dbReference type="Pfam" id="PF21906"/>
    </source>
</evidence>
<dbReference type="SUPFAM" id="SSF46785">
    <property type="entry name" value="Winged helix' DNA-binding domain"/>
    <property type="match status" value="1"/>
</dbReference>
<dbReference type="InterPro" id="IPR000086">
    <property type="entry name" value="NUDIX_hydrolase_dom"/>
</dbReference>
<comment type="caution">
    <text evidence="3">The sequence shown here is derived from an EMBL/GenBank/DDBJ whole genome shotgun (WGS) entry which is preliminary data.</text>
</comment>